<name>A0A239IDT1_9ACTN</name>
<protein>
    <submittedName>
        <fullName evidence="1">Uncharacterized protein</fullName>
    </submittedName>
</protein>
<reference evidence="1 2" key="1">
    <citation type="submission" date="2017-06" db="EMBL/GenBank/DDBJ databases">
        <authorList>
            <person name="Kim H.J."/>
            <person name="Triplett B.A."/>
        </authorList>
    </citation>
    <scope>NUCLEOTIDE SEQUENCE [LARGE SCALE GENOMIC DNA]</scope>
    <source>
        <strain evidence="1 2">CGMCC 4.1858</strain>
    </source>
</reference>
<dbReference type="RefSeq" id="WP_089225562.1">
    <property type="nucleotide sequence ID" value="NZ_FZOF01000010.1"/>
</dbReference>
<accession>A0A239IDT1</accession>
<proteinExistence type="predicted"/>
<evidence type="ECO:0000313" key="1">
    <source>
        <dbReference type="EMBL" id="SNS91707.1"/>
    </source>
</evidence>
<keyword evidence="2" id="KW-1185">Reference proteome</keyword>
<evidence type="ECO:0000313" key="2">
    <source>
        <dbReference type="Proteomes" id="UP000198280"/>
    </source>
</evidence>
<dbReference type="EMBL" id="FZOF01000010">
    <property type="protein sequence ID" value="SNS91707.1"/>
    <property type="molecule type" value="Genomic_DNA"/>
</dbReference>
<organism evidence="1 2">
    <name type="scientific">Actinacidiphila glaucinigra</name>
    <dbReference type="NCBI Taxonomy" id="235986"/>
    <lineage>
        <taxon>Bacteria</taxon>
        <taxon>Bacillati</taxon>
        <taxon>Actinomycetota</taxon>
        <taxon>Actinomycetes</taxon>
        <taxon>Kitasatosporales</taxon>
        <taxon>Streptomycetaceae</taxon>
        <taxon>Actinacidiphila</taxon>
    </lineage>
</organism>
<gene>
    <name evidence="1" type="ORF">SAMN05216252_110114</name>
</gene>
<dbReference type="AlphaFoldDB" id="A0A239IDT1"/>
<sequence>MWILWAPLVLVVALASWVGWKARRHGGRPFRDGAAMSRDVRDARRDIRAWKAGSLGHSGQDISWMKRH</sequence>
<dbReference type="Proteomes" id="UP000198280">
    <property type="component" value="Unassembled WGS sequence"/>
</dbReference>